<dbReference type="Gramene" id="Kaladp0051s0093.1.v1.1">
    <property type="protein sequence ID" value="Kaladp0051s0093.1.v1.1.CDS.1"/>
    <property type="gene ID" value="Kaladp0051s0093.v1.1"/>
</dbReference>
<keyword evidence="11" id="KW-1185">Reference proteome</keyword>
<dbReference type="GO" id="GO:0015031">
    <property type="term" value="P:protein transport"/>
    <property type="evidence" value="ECO:0007669"/>
    <property type="project" value="UniProtKB-UniRule"/>
</dbReference>
<evidence type="ECO:0000313" key="11">
    <source>
        <dbReference type="Proteomes" id="UP000594263"/>
    </source>
</evidence>
<reference evidence="10" key="1">
    <citation type="submission" date="2021-01" db="UniProtKB">
        <authorList>
            <consortium name="EnsemblPlants"/>
        </authorList>
    </citation>
    <scope>IDENTIFICATION</scope>
</reference>
<proteinExistence type="inferred from homology"/>
<protein>
    <submittedName>
        <fullName evidence="10">Uncharacterized protein</fullName>
    </submittedName>
</protein>
<dbReference type="InterPro" id="IPR016135">
    <property type="entry name" value="UBQ-conjugating_enzyme/RWD"/>
</dbReference>
<evidence type="ECO:0000256" key="3">
    <source>
        <dbReference type="ARBA" id="ARBA00022448"/>
    </source>
</evidence>
<keyword evidence="3 7" id="KW-0813">Transport</keyword>
<dbReference type="InterPro" id="IPR017916">
    <property type="entry name" value="SB_dom"/>
</dbReference>
<dbReference type="InterPro" id="IPR037202">
    <property type="entry name" value="ESCRT_assembly_dom"/>
</dbReference>
<evidence type="ECO:0000256" key="7">
    <source>
        <dbReference type="PROSITE-ProRule" id="PRU00644"/>
    </source>
</evidence>
<dbReference type="InterPro" id="IPR052070">
    <property type="entry name" value="ESCRT-I_UEV_domain"/>
</dbReference>
<feature type="domain" description="SB" evidence="8">
    <location>
        <begin position="266"/>
        <end position="331"/>
    </location>
</feature>
<keyword evidence="4" id="KW-0967">Endosome</keyword>
<dbReference type="Gene3D" id="3.10.110.10">
    <property type="entry name" value="Ubiquitin Conjugating Enzyme"/>
    <property type="match status" value="1"/>
</dbReference>
<dbReference type="CDD" id="cd11685">
    <property type="entry name" value="UEV_TSG101-like"/>
    <property type="match status" value="1"/>
</dbReference>
<evidence type="ECO:0000256" key="2">
    <source>
        <dbReference type="ARBA" id="ARBA00009594"/>
    </source>
</evidence>
<dbReference type="Pfam" id="PF09454">
    <property type="entry name" value="Vps23_core"/>
    <property type="match status" value="1"/>
</dbReference>
<dbReference type="SUPFAM" id="SSF140111">
    <property type="entry name" value="Endosomal sorting complex assembly domain"/>
    <property type="match status" value="1"/>
</dbReference>
<evidence type="ECO:0000256" key="6">
    <source>
        <dbReference type="ARBA" id="ARBA00023054"/>
    </source>
</evidence>
<keyword evidence="6" id="KW-0175">Coiled coil</keyword>
<dbReference type="InterPro" id="IPR008883">
    <property type="entry name" value="UEV_N"/>
</dbReference>
<feature type="domain" description="UEV" evidence="9">
    <location>
        <begin position="14"/>
        <end position="154"/>
    </location>
</feature>
<sequence length="331" mass="36949">MSLSPSQFLAVALSSANTSFALSYSDPDQRWVIRKHLLLLLQEYPSFSLSTESFTHDNGTTVWLLNAGGHLHVSGSAPRIHVMIWVHEDYPYVAPKVFVVSENPINKNHPFVKPCGSVVSTYVRTWEYPGSNLKDLVHNLVKLFSHHHPFFTIPGPKLSHPTLASRREAMDRLVGSLYSDVVAINDDAREELEQLGALQSEMVKRSDIATSMVISLEHEKLNLKKAVSDLATDADTLMNWLKVHHPKFGAPDSVNEMAEKAFEAADEVSGLVMEALAADGAVEDVIYALEKGLEESVLGPEVYVKQVRSLAREQFHHKEMLLRCSRQDNLV</sequence>
<evidence type="ECO:0000256" key="4">
    <source>
        <dbReference type="ARBA" id="ARBA00022753"/>
    </source>
</evidence>
<dbReference type="GO" id="GO:0043130">
    <property type="term" value="F:ubiquitin binding"/>
    <property type="evidence" value="ECO:0007669"/>
    <property type="project" value="TreeGrafter"/>
</dbReference>
<evidence type="ECO:0000259" key="8">
    <source>
        <dbReference type="PROSITE" id="PS51312"/>
    </source>
</evidence>
<evidence type="ECO:0000259" key="9">
    <source>
        <dbReference type="PROSITE" id="PS51322"/>
    </source>
</evidence>
<dbReference type="OMA" id="PDQKWLI"/>
<dbReference type="PROSITE" id="PS51312">
    <property type="entry name" value="SB"/>
    <property type="match status" value="1"/>
</dbReference>
<dbReference type="Proteomes" id="UP000594263">
    <property type="component" value="Unplaced"/>
</dbReference>
<dbReference type="GO" id="GO:0000813">
    <property type="term" value="C:ESCRT I complex"/>
    <property type="evidence" value="ECO:0007669"/>
    <property type="project" value="TreeGrafter"/>
</dbReference>
<dbReference type="Pfam" id="PF05743">
    <property type="entry name" value="UEV"/>
    <property type="match status" value="1"/>
</dbReference>
<comment type="subcellular location">
    <subcellularLocation>
        <location evidence="1">Endosome</location>
    </subcellularLocation>
</comment>
<dbReference type="PROSITE" id="PS51322">
    <property type="entry name" value="UEV"/>
    <property type="match status" value="1"/>
</dbReference>
<evidence type="ECO:0000256" key="1">
    <source>
        <dbReference type="ARBA" id="ARBA00004177"/>
    </source>
</evidence>
<dbReference type="EnsemblPlants" id="Kaladp0051s0093.1.v1.1">
    <property type="protein sequence ID" value="Kaladp0051s0093.1.v1.1.CDS.1"/>
    <property type="gene ID" value="Kaladp0051s0093.v1.1"/>
</dbReference>
<dbReference type="PANTHER" id="PTHR23306:SF21">
    <property type="entry name" value="UBIQUITIN-CONJUGATING ENZYME_RWD-LIKE PROTEIN"/>
    <property type="match status" value="1"/>
</dbReference>
<keyword evidence="5 7" id="KW-0653">Protein transport</keyword>
<evidence type="ECO:0000256" key="5">
    <source>
        <dbReference type="ARBA" id="ARBA00022927"/>
    </source>
</evidence>
<dbReference type="GO" id="GO:0008333">
    <property type="term" value="P:endosome to lysosome transport"/>
    <property type="evidence" value="ECO:0007669"/>
    <property type="project" value="TreeGrafter"/>
</dbReference>
<accession>A0A7N0ZZ10</accession>
<dbReference type="Gene3D" id="6.10.140.820">
    <property type="match status" value="1"/>
</dbReference>
<organism evidence="10 11">
    <name type="scientific">Kalanchoe fedtschenkoi</name>
    <name type="common">Lavender scallops</name>
    <name type="synonym">South American air plant</name>
    <dbReference type="NCBI Taxonomy" id="63787"/>
    <lineage>
        <taxon>Eukaryota</taxon>
        <taxon>Viridiplantae</taxon>
        <taxon>Streptophyta</taxon>
        <taxon>Embryophyta</taxon>
        <taxon>Tracheophyta</taxon>
        <taxon>Spermatophyta</taxon>
        <taxon>Magnoliopsida</taxon>
        <taxon>eudicotyledons</taxon>
        <taxon>Gunneridae</taxon>
        <taxon>Pentapetalae</taxon>
        <taxon>Saxifragales</taxon>
        <taxon>Crassulaceae</taxon>
        <taxon>Kalanchoe</taxon>
    </lineage>
</organism>
<comment type="similarity">
    <text evidence="2">Belongs to the ubiquitin-conjugating enzyme family. UEV subfamily.</text>
</comment>
<dbReference type="SUPFAM" id="SSF54495">
    <property type="entry name" value="UBC-like"/>
    <property type="match status" value="1"/>
</dbReference>
<evidence type="ECO:0000313" key="10">
    <source>
        <dbReference type="EnsemblPlants" id="Kaladp0051s0093.1.v1.1.CDS.1"/>
    </source>
</evidence>
<name>A0A7N0ZZ10_KALFE</name>
<dbReference type="PANTHER" id="PTHR23306">
    <property type="entry name" value="TUMOR SUSCEPTIBILITY GENE 101 PROTEIN-RELATED"/>
    <property type="match status" value="1"/>
</dbReference>
<dbReference type="AlphaFoldDB" id="A0A7N0ZZ10"/>